<dbReference type="EMBL" id="WKJI01000001">
    <property type="protein sequence ID" value="MRX46537.1"/>
    <property type="molecule type" value="Genomic_DNA"/>
</dbReference>
<reference evidence="4 5" key="1">
    <citation type="submission" date="2019-11" db="EMBL/GenBank/DDBJ databases">
        <authorList>
            <person name="Cheng Q."/>
            <person name="Yang Z."/>
        </authorList>
    </citation>
    <scope>NUCLEOTIDE SEQUENCE [LARGE SCALE GENOMIC DNA]</scope>
    <source>
        <strain evidence="4 5">HX-22-1</strain>
    </source>
</reference>
<evidence type="ECO:0000259" key="3">
    <source>
        <dbReference type="PROSITE" id="PS50801"/>
    </source>
</evidence>
<evidence type="ECO:0000313" key="5">
    <source>
        <dbReference type="Proteomes" id="UP000462931"/>
    </source>
</evidence>
<dbReference type="SUPFAM" id="SSF52091">
    <property type="entry name" value="SpoIIaa-like"/>
    <property type="match status" value="1"/>
</dbReference>
<keyword evidence="5" id="KW-1185">Reference proteome</keyword>
<dbReference type="PANTHER" id="PTHR33495:SF2">
    <property type="entry name" value="ANTI-SIGMA FACTOR ANTAGONIST TM_1081-RELATED"/>
    <property type="match status" value="1"/>
</dbReference>
<dbReference type="PROSITE" id="PS50801">
    <property type="entry name" value="STAS"/>
    <property type="match status" value="1"/>
</dbReference>
<dbReference type="PANTHER" id="PTHR33495">
    <property type="entry name" value="ANTI-SIGMA FACTOR ANTAGONIST TM_1081-RELATED-RELATED"/>
    <property type="match status" value="1"/>
</dbReference>
<dbReference type="InterPro" id="IPR003658">
    <property type="entry name" value="Anti-sigma_ant"/>
</dbReference>
<dbReference type="CDD" id="cd07043">
    <property type="entry name" value="STAS_anti-anti-sigma_factors"/>
    <property type="match status" value="1"/>
</dbReference>
<dbReference type="Gene3D" id="3.30.750.24">
    <property type="entry name" value="STAS domain"/>
    <property type="match status" value="1"/>
</dbReference>
<proteinExistence type="inferred from homology"/>
<dbReference type="GO" id="GO:0043856">
    <property type="term" value="F:anti-sigma factor antagonist activity"/>
    <property type="evidence" value="ECO:0007669"/>
    <property type="project" value="InterPro"/>
</dbReference>
<dbReference type="AlphaFoldDB" id="A0A7K0FND7"/>
<organism evidence="4 5">
    <name type="scientific">Pedobacter puniceum</name>
    <dbReference type="NCBI Taxonomy" id="2666136"/>
    <lineage>
        <taxon>Bacteria</taxon>
        <taxon>Pseudomonadati</taxon>
        <taxon>Bacteroidota</taxon>
        <taxon>Sphingobacteriia</taxon>
        <taxon>Sphingobacteriales</taxon>
        <taxon>Sphingobacteriaceae</taxon>
        <taxon>Pedobacter</taxon>
    </lineage>
</organism>
<evidence type="ECO:0000256" key="2">
    <source>
        <dbReference type="RuleBase" id="RU003749"/>
    </source>
</evidence>
<name>A0A7K0FND7_9SPHI</name>
<dbReference type="Proteomes" id="UP000462931">
    <property type="component" value="Unassembled WGS sequence"/>
</dbReference>
<dbReference type="Pfam" id="PF01740">
    <property type="entry name" value="STAS"/>
    <property type="match status" value="1"/>
</dbReference>
<feature type="domain" description="STAS" evidence="3">
    <location>
        <begin position="18"/>
        <end position="111"/>
    </location>
</feature>
<accession>A0A7K0FND7</accession>
<sequence>MKISTVKTDKALIINIEEAEANFSKSDQFKELVFQEIEKGHHQLIISFKQVDYLDSSFLGAVVAVLKYLIPLQGKLVLVELNADIKNLFELTRLDKVFEIKKDINEASNIF</sequence>
<dbReference type="RefSeq" id="WP_154286620.1">
    <property type="nucleotide sequence ID" value="NZ_WKJI01000001.1"/>
</dbReference>
<comment type="similarity">
    <text evidence="1 2">Belongs to the anti-sigma-factor antagonist family.</text>
</comment>
<dbReference type="InterPro" id="IPR002645">
    <property type="entry name" value="STAS_dom"/>
</dbReference>
<dbReference type="InterPro" id="IPR036513">
    <property type="entry name" value="STAS_dom_sf"/>
</dbReference>
<evidence type="ECO:0000256" key="1">
    <source>
        <dbReference type="ARBA" id="ARBA00009013"/>
    </source>
</evidence>
<evidence type="ECO:0000313" key="4">
    <source>
        <dbReference type="EMBL" id="MRX46537.1"/>
    </source>
</evidence>
<protein>
    <recommendedName>
        <fullName evidence="2">Anti-sigma factor antagonist</fullName>
    </recommendedName>
</protein>
<gene>
    <name evidence="4" type="ORF">GJJ64_04985</name>
</gene>
<comment type="caution">
    <text evidence="4">The sequence shown here is derived from an EMBL/GenBank/DDBJ whole genome shotgun (WGS) entry which is preliminary data.</text>
</comment>
<dbReference type="NCBIfam" id="TIGR00377">
    <property type="entry name" value="ant_ant_sig"/>
    <property type="match status" value="1"/>
</dbReference>